<evidence type="ECO:0000256" key="3">
    <source>
        <dbReference type="ARBA" id="ARBA00023242"/>
    </source>
</evidence>
<dbReference type="GO" id="GO:0000172">
    <property type="term" value="C:ribonuclease MRP complex"/>
    <property type="evidence" value="ECO:0007669"/>
    <property type="project" value="InterPro"/>
</dbReference>
<dbReference type="EMBL" id="JBBCAQ010000036">
    <property type="protein sequence ID" value="KAK7575736.1"/>
    <property type="molecule type" value="Genomic_DNA"/>
</dbReference>
<dbReference type="InterPro" id="IPR039182">
    <property type="entry name" value="Pop1"/>
</dbReference>
<evidence type="ECO:0000313" key="7">
    <source>
        <dbReference type="EMBL" id="KAK7575736.1"/>
    </source>
</evidence>
<evidence type="ECO:0000259" key="6">
    <source>
        <dbReference type="Pfam" id="PF22770"/>
    </source>
</evidence>
<accession>A0AAN9TMD2</accession>
<sequence>MNPSQGDTGMIPDDQIRTIMEEEVEQTEKIPSFINVEPFIEARFKELHALTRLTKKKNRVTSIFQRLPKRMRRRAMSHSVKRVPRNLREAHKRQLLKNKALQKSKSKRKLHRKRPKQLLLEYNRRQNDKFWLETHIWHAKRFRMVTKWGYKLADQSYEKTFRASYRAMKSHCLLQDISYYGCIEITGSVADLTEGMSTMTSPECGLRIGAKCWLSGNREGRLTLFHSCRYPHDVIGPITFMWKPSTEHYRTLWLWSHPAFYEEILTELIDVFKLTPVVCDDVEMETEPVENVSTIIKLKNVPVSKAQRFSNSEKNIVVSSLKNTMNRFRLCGPLSNSVLCKALHPAVLFSNIVETFDDKKSEEQMSAFQLLDKYSSPSHFPSHSILGSCIIDPRLHLKRKRNKAIPSNEDNEYCLSVAPSTSTSLIWDSTIRDRASLTKISTAKINHLRSELMVPGFDEQLLKTVNTVIPILLVQKPGSNCSNIKSGFSSGWDIIMPANWAMPVWLSLILCGARPGGLRETMTLEFETQSISALFPDSRAGALHYENIKKDCYDSYFRKPPNKRLNFIKHGFQTPFHYPWQALVEEWSLSKPLNPYFVFRNRVELLKIRAHVDSCARSKGASAPHVSFPPSSLIAVHVTLVSSGALTPFSHICLPTEEDLRRRMANKLFVGPCEPLHLDVNYKKRKQLRVEQTKLLKRLRRKRIREKRLRLEKGLPARITKRKISPTAAQVEEYLSASRELWVPSKAAVQLRKHCDREICGFVTTSGFSFMRACSMGVGYVTSESFSILIDLQTRLKCQPMVLTRAPSSLCYRFCTINVVPV</sequence>
<reference evidence="7 8" key="1">
    <citation type="submission" date="2024-03" db="EMBL/GenBank/DDBJ databases">
        <title>Adaptation during the transition from Ophiocordyceps entomopathogen to insect associate is accompanied by gene loss and intensified selection.</title>
        <authorList>
            <person name="Ward C.M."/>
            <person name="Onetto C.A."/>
            <person name="Borneman A.R."/>
        </authorList>
    </citation>
    <scope>NUCLEOTIDE SEQUENCE [LARGE SCALE GENOMIC DNA]</scope>
    <source>
        <strain evidence="7">AWRI1</strain>
        <tissue evidence="7">Single Adult Female</tissue>
    </source>
</reference>
<feature type="domain" description="POPLD" evidence="5">
    <location>
        <begin position="491"/>
        <end position="580"/>
    </location>
</feature>
<dbReference type="Pfam" id="PF06978">
    <property type="entry name" value="POP1_N"/>
    <property type="match status" value="1"/>
</dbReference>
<proteinExistence type="predicted"/>
<feature type="domain" description="POP1 C-terminal" evidence="6">
    <location>
        <begin position="632"/>
        <end position="820"/>
    </location>
</feature>
<dbReference type="InterPro" id="IPR012590">
    <property type="entry name" value="POPLD_dom"/>
</dbReference>
<dbReference type="InterPro" id="IPR009723">
    <property type="entry name" value="Pop1_N"/>
</dbReference>
<evidence type="ECO:0000259" key="4">
    <source>
        <dbReference type="Pfam" id="PF06978"/>
    </source>
</evidence>
<dbReference type="PANTHER" id="PTHR22731">
    <property type="entry name" value="RIBONUCLEASES P/MRP PROTEIN SUBUNIT POP1"/>
    <property type="match status" value="1"/>
</dbReference>
<dbReference type="Pfam" id="PF08170">
    <property type="entry name" value="POPLD"/>
    <property type="match status" value="1"/>
</dbReference>
<evidence type="ECO:0000313" key="8">
    <source>
        <dbReference type="Proteomes" id="UP001367676"/>
    </source>
</evidence>
<keyword evidence="2" id="KW-0819">tRNA processing</keyword>
<feature type="domain" description="Pop1 N-terminal" evidence="4">
    <location>
        <begin position="101"/>
        <end position="187"/>
    </location>
</feature>
<evidence type="ECO:0000259" key="5">
    <source>
        <dbReference type="Pfam" id="PF08170"/>
    </source>
</evidence>
<name>A0AAN9TMD2_9HEMI</name>
<dbReference type="GO" id="GO:0005655">
    <property type="term" value="C:nucleolar ribonuclease P complex"/>
    <property type="evidence" value="ECO:0007669"/>
    <property type="project" value="InterPro"/>
</dbReference>
<dbReference type="Proteomes" id="UP001367676">
    <property type="component" value="Unassembled WGS sequence"/>
</dbReference>
<evidence type="ECO:0000256" key="1">
    <source>
        <dbReference type="ARBA" id="ARBA00004123"/>
    </source>
</evidence>
<dbReference type="GO" id="GO:0001682">
    <property type="term" value="P:tRNA 5'-leader removal"/>
    <property type="evidence" value="ECO:0007669"/>
    <property type="project" value="InterPro"/>
</dbReference>
<protein>
    <submittedName>
        <fullName evidence="7">Uncharacterized protein</fullName>
    </submittedName>
</protein>
<dbReference type="Pfam" id="PF22770">
    <property type="entry name" value="POP1_C"/>
    <property type="match status" value="1"/>
</dbReference>
<evidence type="ECO:0000256" key="2">
    <source>
        <dbReference type="ARBA" id="ARBA00022694"/>
    </source>
</evidence>
<organism evidence="7 8">
    <name type="scientific">Parthenolecanium corni</name>
    <dbReference type="NCBI Taxonomy" id="536013"/>
    <lineage>
        <taxon>Eukaryota</taxon>
        <taxon>Metazoa</taxon>
        <taxon>Ecdysozoa</taxon>
        <taxon>Arthropoda</taxon>
        <taxon>Hexapoda</taxon>
        <taxon>Insecta</taxon>
        <taxon>Pterygota</taxon>
        <taxon>Neoptera</taxon>
        <taxon>Paraneoptera</taxon>
        <taxon>Hemiptera</taxon>
        <taxon>Sternorrhyncha</taxon>
        <taxon>Coccoidea</taxon>
        <taxon>Coccidae</taxon>
        <taxon>Parthenolecanium</taxon>
    </lineage>
</organism>
<dbReference type="PANTHER" id="PTHR22731:SF3">
    <property type="entry name" value="RIBONUCLEASES P_MRP PROTEIN SUBUNIT POP1"/>
    <property type="match status" value="1"/>
</dbReference>
<keyword evidence="3" id="KW-0539">Nucleus</keyword>
<gene>
    <name evidence="7" type="ORF">V9T40_012022</name>
</gene>
<comment type="subcellular location">
    <subcellularLocation>
        <location evidence="1">Nucleus</location>
    </subcellularLocation>
</comment>
<dbReference type="InterPro" id="IPR055079">
    <property type="entry name" value="POP1_C"/>
</dbReference>
<comment type="caution">
    <text evidence="7">The sequence shown here is derived from an EMBL/GenBank/DDBJ whole genome shotgun (WGS) entry which is preliminary data.</text>
</comment>
<keyword evidence="8" id="KW-1185">Reference proteome</keyword>
<dbReference type="AlphaFoldDB" id="A0AAN9TMD2"/>